<sequence>METQSHSSRSPSPQFAPLRLTDKPPAVFVHDDSTLRSERDLKLPAEMDVSSPARKVPVRIIHAESASEREGRAYLPQSAESSGVSEPPPPHGPSFSAAERPTSSLFSTYSRQADQDQESAPEPNSAGALRSEEDAKREELARDIMGKDKSLVDILDQSGRRTTMDLMEGLFHTEEHLLEGTLQRRRASSGSRLPSSSPREMSEEDEDLSVSAAVSLVPSSSYYNTSAPKAELLIKMKDMQEQLEEQESEDELDIDLASKKQELIASLAGKLEVLREARHSLQEDVEDNEALGREVEATVQRRCQPNQLDKFRMFVGDLDKVVSLLLSLSGRLARVENALNSLEEEAPPEEKRTLTEKRKLLMRQHEDAKELKENLDRRERLVSGIMEAHLDAEGLDDYRHFVKMKSALIIEQRKLEDKIKLGEEQLKCLVDSLPLEQRPLL</sequence>
<evidence type="ECO:0000256" key="6">
    <source>
        <dbReference type="SAM" id="MobiDB-lite"/>
    </source>
</evidence>
<feature type="compositionally biased region" description="Basic and acidic residues" evidence="6">
    <location>
        <begin position="130"/>
        <end position="150"/>
    </location>
</feature>
<evidence type="ECO:0000313" key="8">
    <source>
        <dbReference type="Ensembl" id="ENSMMOP00000007716.1"/>
    </source>
</evidence>
<dbReference type="InterPro" id="IPR027685">
    <property type="entry name" value="Shroom_fam"/>
</dbReference>
<reference evidence="8" key="1">
    <citation type="submission" date="2025-08" db="UniProtKB">
        <authorList>
            <consortium name="Ensembl"/>
        </authorList>
    </citation>
    <scope>IDENTIFICATION</scope>
</reference>
<comment type="subcellular location">
    <subcellularLocation>
        <location evidence="1">Cytoplasm</location>
        <location evidence="1">Cytoskeleton</location>
    </subcellularLocation>
</comment>
<evidence type="ECO:0000256" key="4">
    <source>
        <dbReference type="ARBA" id="ARBA00023212"/>
    </source>
</evidence>
<dbReference type="Proteomes" id="UP000261620">
    <property type="component" value="Unplaced"/>
</dbReference>
<dbReference type="AlphaFoldDB" id="A0A3Q3VX66"/>
<feature type="region of interest" description="Disordered" evidence="6">
    <location>
        <begin position="1"/>
        <end position="150"/>
    </location>
</feature>
<protein>
    <recommendedName>
        <fullName evidence="7">ASD2 domain-containing protein</fullName>
    </recommendedName>
</protein>
<dbReference type="OMA" id="QECTHTS"/>
<feature type="compositionally biased region" description="Polar residues" evidence="6">
    <location>
        <begin position="1"/>
        <end position="13"/>
    </location>
</feature>
<evidence type="ECO:0000256" key="5">
    <source>
        <dbReference type="SAM" id="Coils"/>
    </source>
</evidence>
<dbReference type="GO" id="GO:0007015">
    <property type="term" value="P:actin filament organization"/>
    <property type="evidence" value="ECO:0007669"/>
    <property type="project" value="TreeGrafter"/>
</dbReference>
<dbReference type="InterPro" id="IPR014799">
    <property type="entry name" value="ASD2_dom"/>
</dbReference>
<evidence type="ECO:0000259" key="7">
    <source>
        <dbReference type="PROSITE" id="PS51307"/>
    </source>
</evidence>
<reference evidence="8" key="2">
    <citation type="submission" date="2025-09" db="UniProtKB">
        <authorList>
            <consortium name="Ensembl"/>
        </authorList>
    </citation>
    <scope>IDENTIFICATION</scope>
</reference>
<feature type="coiled-coil region" evidence="5">
    <location>
        <begin position="325"/>
        <end position="381"/>
    </location>
</feature>
<comment type="similarity">
    <text evidence="2">Belongs to the shroom family.</text>
</comment>
<dbReference type="GO" id="GO:0030864">
    <property type="term" value="C:cortical actin cytoskeleton"/>
    <property type="evidence" value="ECO:0007669"/>
    <property type="project" value="TreeGrafter"/>
</dbReference>
<keyword evidence="5" id="KW-0175">Coiled coil</keyword>
<proteinExistence type="inferred from homology"/>
<keyword evidence="9" id="KW-1185">Reference proteome</keyword>
<keyword evidence="3" id="KW-0963">Cytoplasm</keyword>
<dbReference type="PANTHER" id="PTHR15012">
    <property type="entry name" value="APICAL PROTEIN/SHROOM-RELATED"/>
    <property type="match status" value="1"/>
</dbReference>
<feature type="coiled-coil region" evidence="5">
    <location>
        <begin position="229"/>
        <end position="291"/>
    </location>
</feature>
<dbReference type="Gene3D" id="6.10.250.3120">
    <property type="match status" value="1"/>
</dbReference>
<dbReference type="Ensembl" id="ENSMMOT00000007862.1">
    <property type="protein sequence ID" value="ENSMMOP00000007716.1"/>
    <property type="gene ID" value="ENSMMOG00000006000.1"/>
</dbReference>
<dbReference type="PROSITE" id="PS51307">
    <property type="entry name" value="ASD2"/>
    <property type="match status" value="1"/>
</dbReference>
<feature type="compositionally biased region" description="Low complexity" evidence="6">
    <location>
        <begin position="188"/>
        <end position="199"/>
    </location>
</feature>
<feature type="domain" description="ASD2" evidence="7">
    <location>
        <begin position="138"/>
        <end position="434"/>
    </location>
</feature>
<dbReference type="GO" id="GO:0051015">
    <property type="term" value="F:actin filament binding"/>
    <property type="evidence" value="ECO:0007669"/>
    <property type="project" value="InterPro"/>
</dbReference>
<dbReference type="Pfam" id="PF08687">
    <property type="entry name" value="ASD2"/>
    <property type="match status" value="1"/>
</dbReference>
<name>A0A3Q3VX66_MOLML</name>
<keyword evidence="4" id="KW-0206">Cytoskeleton</keyword>
<evidence type="ECO:0000256" key="1">
    <source>
        <dbReference type="ARBA" id="ARBA00004245"/>
    </source>
</evidence>
<evidence type="ECO:0000313" key="9">
    <source>
        <dbReference type="Proteomes" id="UP000261620"/>
    </source>
</evidence>
<accession>A0A3Q3VX66</accession>
<dbReference type="GO" id="GO:0005912">
    <property type="term" value="C:adherens junction"/>
    <property type="evidence" value="ECO:0007669"/>
    <property type="project" value="TreeGrafter"/>
</dbReference>
<feature type="region of interest" description="Disordered" evidence="6">
    <location>
        <begin position="181"/>
        <end position="207"/>
    </location>
</feature>
<organism evidence="8 9">
    <name type="scientific">Mola mola</name>
    <name type="common">Ocean sunfish</name>
    <name type="synonym">Tetraodon mola</name>
    <dbReference type="NCBI Taxonomy" id="94237"/>
    <lineage>
        <taxon>Eukaryota</taxon>
        <taxon>Metazoa</taxon>
        <taxon>Chordata</taxon>
        <taxon>Craniata</taxon>
        <taxon>Vertebrata</taxon>
        <taxon>Euteleostomi</taxon>
        <taxon>Actinopterygii</taxon>
        <taxon>Neopterygii</taxon>
        <taxon>Teleostei</taxon>
        <taxon>Neoteleostei</taxon>
        <taxon>Acanthomorphata</taxon>
        <taxon>Eupercaria</taxon>
        <taxon>Tetraodontiformes</taxon>
        <taxon>Molidae</taxon>
        <taxon>Mola</taxon>
    </lineage>
</organism>
<dbReference type="GO" id="GO:0043296">
    <property type="term" value="C:apical junction complex"/>
    <property type="evidence" value="ECO:0007669"/>
    <property type="project" value="TreeGrafter"/>
</dbReference>
<dbReference type="PANTHER" id="PTHR15012:SF38">
    <property type="entry name" value="PROTEIN SHROOM2-LIKE ISOFORM X1"/>
    <property type="match status" value="1"/>
</dbReference>
<dbReference type="GO" id="GO:0016324">
    <property type="term" value="C:apical plasma membrane"/>
    <property type="evidence" value="ECO:0007669"/>
    <property type="project" value="TreeGrafter"/>
</dbReference>
<dbReference type="STRING" id="94237.ENSMMOP00000007716"/>
<evidence type="ECO:0000256" key="3">
    <source>
        <dbReference type="ARBA" id="ARBA00022490"/>
    </source>
</evidence>
<feature type="compositionally biased region" description="Basic and acidic residues" evidence="6">
    <location>
        <begin position="61"/>
        <end position="72"/>
    </location>
</feature>
<evidence type="ECO:0000256" key="2">
    <source>
        <dbReference type="ARBA" id="ARBA00006469"/>
    </source>
</evidence>
<feature type="compositionally biased region" description="Polar residues" evidence="6">
    <location>
        <begin position="101"/>
        <end position="112"/>
    </location>
</feature>
<feature type="compositionally biased region" description="Basic and acidic residues" evidence="6">
    <location>
        <begin position="29"/>
        <end position="45"/>
    </location>
</feature>